<feature type="domain" description="Activator of Hsp90 ATPase homologue 1/2-like C-terminal" evidence="3">
    <location>
        <begin position="11"/>
        <end position="150"/>
    </location>
</feature>
<evidence type="ECO:0000313" key="4">
    <source>
        <dbReference type="EMBL" id="MEU9354889.1"/>
    </source>
</evidence>
<name>A0ABV3ECL5_9ACTN</name>
<dbReference type="RefSeq" id="WP_359986948.1">
    <property type="nucleotide sequence ID" value="NZ_JBEZLS010000025.1"/>
</dbReference>
<proteinExistence type="inferred from homology"/>
<evidence type="ECO:0000259" key="3">
    <source>
        <dbReference type="Pfam" id="PF08327"/>
    </source>
</evidence>
<dbReference type="EMBL" id="JBEZLS010000025">
    <property type="protein sequence ID" value="MEU9354889.1"/>
    <property type="molecule type" value="Genomic_DNA"/>
</dbReference>
<feature type="region of interest" description="Disordered" evidence="2">
    <location>
        <begin position="156"/>
        <end position="180"/>
    </location>
</feature>
<evidence type="ECO:0000313" key="5">
    <source>
        <dbReference type="Proteomes" id="UP001551582"/>
    </source>
</evidence>
<keyword evidence="5" id="KW-1185">Reference proteome</keyword>
<sequence length="180" mass="18657">MYTTQASGHVNASRPAVYRALVSADAIARWRVPPGMRSEVHAFEAREGGGFRVSLTYDAPDAAGKSAAHTDTYHGHFARLVPDEVVVEVLEFEARDPALHGTMTMTTTLTDAGGGTDVLIVHEGVPDAVPAADNEAGMRAALTQLARCVERGEVAVEKDGRPVGRGGGPSGPGRASGPGG</sequence>
<dbReference type="Proteomes" id="UP001551582">
    <property type="component" value="Unassembled WGS sequence"/>
</dbReference>
<dbReference type="Gene3D" id="3.30.530.20">
    <property type="match status" value="1"/>
</dbReference>
<dbReference type="InterPro" id="IPR023393">
    <property type="entry name" value="START-like_dom_sf"/>
</dbReference>
<evidence type="ECO:0000256" key="1">
    <source>
        <dbReference type="ARBA" id="ARBA00006817"/>
    </source>
</evidence>
<dbReference type="Pfam" id="PF08327">
    <property type="entry name" value="AHSA1"/>
    <property type="match status" value="1"/>
</dbReference>
<organism evidence="4 5">
    <name type="scientific">Streptomyces griseoloalbus</name>
    <dbReference type="NCBI Taxonomy" id="67303"/>
    <lineage>
        <taxon>Bacteria</taxon>
        <taxon>Bacillati</taxon>
        <taxon>Actinomycetota</taxon>
        <taxon>Actinomycetes</taxon>
        <taxon>Kitasatosporales</taxon>
        <taxon>Streptomycetaceae</taxon>
        <taxon>Streptomyces</taxon>
    </lineage>
</organism>
<feature type="compositionally biased region" description="Gly residues" evidence="2">
    <location>
        <begin position="163"/>
        <end position="180"/>
    </location>
</feature>
<protein>
    <submittedName>
        <fullName evidence="4">SRPBCC domain-containing protein</fullName>
    </submittedName>
</protein>
<comment type="similarity">
    <text evidence="1">Belongs to the AHA1 family.</text>
</comment>
<reference evidence="4 5" key="1">
    <citation type="submission" date="2024-06" db="EMBL/GenBank/DDBJ databases">
        <title>The Natural Products Discovery Center: Release of the First 8490 Sequenced Strains for Exploring Actinobacteria Biosynthetic Diversity.</title>
        <authorList>
            <person name="Kalkreuter E."/>
            <person name="Kautsar S.A."/>
            <person name="Yang D."/>
            <person name="Bader C.D."/>
            <person name="Teijaro C.N."/>
            <person name="Fluegel L."/>
            <person name="Davis C.M."/>
            <person name="Simpson J.R."/>
            <person name="Lauterbach L."/>
            <person name="Steele A.D."/>
            <person name="Gui C."/>
            <person name="Meng S."/>
            <person name="Li G."/>
            <person name="Viehrig K."/>
            <person name="Ye F."/>
            <person name="Su P."/>
            <person name="Kiefer A.F."/>
            <person name="Nichols A."/>
            <person name="Cepeda A.J."/>
            <person name="Yan W."/>
            <person name="Fan B."/>
            <person name="Jiang Y."/>
            <person name="Adhikari A."/>
            <person name="Zheng C.-J."/>
            <person name="Schuster L."/>
            <person name="Cowan T.M."/>
            <person name="Smanski M.J."/>
            <person name="Chevrette M.G."/>
            <person name="De Carvalho L.P.S."/>
            <person name="Shen B."/>
        </authorList>
    </citation>
    <scope>NUCLEOTIDE SEQUENCE [LARGE SCALE GENOMIC DNA]</scope>
    <source>
        <strain evidence="4 5">NPDC048274</strain>
    </source>
</reference>
<gene>
    <name evidence="4" type="ORF">AB0D65_28840</name>
</gene>
<dbReference type="InterPro" id="IPR013538">
    <property type="entry name" value="ASHA1/2-like_C"/>
</dbReference>
<dbReference type="SUPFAM" id="SSF55961">
    <property type="entry name" value="Bet v1-like"/>
    <property type="match status" value="1"/>
</dbReference>
<accession>A0ABV3ECL5</accession>
<comment type="caution">
    <text evidence="4">The sequence shown here is derived from an EMBL/GenBank/DDBJ whole genome shotgun (WGS) entry which is preliminary data.</text>
</comment>
<evidence type="ECO:0000256" key="2">
    <source>
        <dbReference type="SAM" id="MobiDB-lite"/>
    </source>
</evidence>